<dbReference type="InterPro" id="IPR050407">
    <property type="entry name" value="Geranylgeranyl_reductase"/>
</dbReference>
<protein>
    <submittedName>
        <fullName evidence="2">Geranylgeranyl reductase family protein</fullName>
    </submittedName>
</protein>
<gene>
    <name evidence="2" type="ORF">ENJ89_00230</name>
</gene>
<dbReference type="Pfam" id="PF01494">
    <property type="entry name" value="FAD_binding_3"/>
    <property type="match status" value="1"/>
</dbReference>
<reference evidence="2" key="1">
    <citation type="journal article" date="2020" name="mSystems">
        <title>Genome- and Community-Level Interaction Insights into Carbon Utilization and Element Cycling Functions of Hydrothermarchaeota in Hydrothermal Sediment.</title>
        <authorList>
            <person name="Zhou Z."/>
            <person name="Liu Y."/>
            <person name="Xu W."/>
            <person name="Pan J."/>
            <person name="Luo Z.H."/>
            <person name="Li M."/>
        </authorList>
    </citation>
    <scope>NUCLEOTIDE SEQUENCE [LARGE SCALE GENOMIC DNA]</scope>
    <source>
        <strain evidence="2">HyVt-527</strain>
    </source>
</reference>
<sequence>MPTSAPPRFTPIWIAVTSSRNTRFFIPEVKSAGNVFRLKRVDNGKIMTTKATDIIRTKVAVVGAGPAGSTASICLAKEKIEHVIFDKAVFPREKVCGDGLSGKVVHLLQEIDSGLLDAMARQTDKFLGSWGVRFVAPNGTVLEVPYKNDGGHSGYAPGYVVRRVDFDYFLVQNLDPRWSDRRFGYELQTVQQEKDHIRLEFRHAGRTVVCQADLVIAADGDRSRIARQLNGRRMRPNYYYAGIRAYYRNVTGLSERNYIELHFVKEALPGYFWIFPLPGGSVNAGLDMPADEVRRKKINLRRLMETIIKEHPEISARFRGAKREGRVSGWGLPIAVENHPLSGERFMLTGDAGSLIDPFTGEGIGNAMISGRLAAQVAADAVRQNDYSARRLIVYDGLVRERLQKELELSEKIRRLARHPWLFNFLFSRINANAEMRELFSNMYNDLDVRAKLKTPSFYLRLLLNK</sequence>
<evidence type="ECO:0000259" key="1">
    <source>
        <dbReference type="Pfam" id="PF01494"/>
    </source>
</evidence>
<dbReference type="GO" id="GO:0071949">
    <property type="term" value="F:FAD binding"/>
    <property type="evidence" value="ECO:0007669"/>
    <property type="project" value="InterPro"/>
</dbReference>
<dbReference type="Gene3D" id="3.50.50.60">
    <property type="entry name" value="FAD/NAD(P)-binding domain"/>
    <property type="match status" value="1"/>
</dbReference>
<dbReference type="InterPro" id="IPR002938">
    <property type="entry name" value="FAD-bd"/>
</dbReference>
<accession>A0A7V5PM38</accession>
<organism evidence="2">
    <name type="scientific">Caldithrix abyssi</name>
    <dbReference type="NCBI Taxonomy" id="187145"/>
    <lineage>
        <taxon>Bacteria</taxon>
        <taxon>Pseudomonadati</taxon>
        <taxon>Calditrichota</taxon>
        <taxon>Calditrichia</taxon>
        <taxon>Calditrichales</taxon>
        <taxon>Calditrichaceae</taxon>
        <taxon>Caldithrix</taxon>
    </lineage>
</organism>
<dbReference type="PRINTS" id="PR00420">
    <property type="entry name" value="RNGMNOXGNASE"/>
</dbReference>
<dbReference type="AlphaFoldDB" id="A0A7V5PM38"/>
<dbReference type="InterPro" id="IPR036188">
    <property type="entry name" value="FAD/NAD-bd_sf"/>
</dbReference>
<dbReference type="NCBIfam" id="TIGR02032">
    <property type="entry name" value="GG-red-SF"/>
    <property type="match status" value="1"/>
</dbReference>
<dbReference type="GO" id="GO:0016628">
    <property type="term" value="F:oxidoreductase activity, acting on the CH-CH group of donors, NAD or NADP as acceptor"/>
    <property type="evidence" value="ECO:0007669"/>
    <property type="project" value="InterPro"/>
</dbReference>
<dbReference type="InterPro" id="IPR011777">
    <property type="entry name" value="Geranylgeranyl_Rdtase_fam"/>
</dbReference>
<feature type="domain" description="FAD-binding" evidence="1">
    <location>
        <begin position="56"/>
        <end position="368"/>
    </location>
</feature>
<dbReference type="PANTHER" id="PTHR42685">
    <property type="entry name" value="GERANYLGERANYL DIPHOSPHATE REDUCTASE"/>
    <property type="match status" value="1"/>
</dbReference>
<dbReference type="EMBL" id="DROD01000012">
    <property type="protein sequence ID" value="HHJ51592.1"/>
    <property type="molecule type" value="Genomic_DNA"/>
</dbReference>
<evidence type="ECO:0000313" key="2">
    <source>
        <dbReference type="EMBL" id="HHJ51592.1"/>
    </source>
</evidence>
<dbReference type="Proteomes" id="UP000886124">
    <property type="component" value="Unassembled WGS sequence"/>
</dbReference>
<dbReference type="SUPFAM" id="SSF51905">
    <property type="entry name" value="FAD/NAD(P)-binding domain"/>
    <property type="match status" value="1"/>
</dbReference>
<name>A0A7V5PM38_CALAY</name>
<dbReference type="PANTHER" id="PTHR42685:SF22">
    <property type="entry name" value="CONDITIONED MEDIUM FACTOR RECEPTOR 1"/>
    <property type="match status" value="1"/>
</dbReference>
<proteinExistence type="predicted"/>
<comment type="caution">
    <text evidence="2">The sequence shown here is derived from an EMBL/GenBank/DDBJ whole genome shotgun (WGS) entry which is preliminary data.</text>
</comment>